<dbReference type="PIRSF" id="PIRSF006470">
    <property type="entry name" value="DctB"/>
    <property type="match status" value="1"/>
</dbReference>
<evidence type="ECO:0000256" key="1">
    <source>
        <dbReference type="ARBA" id="ARBA00022729"/>
    </source>
</evidence>
<dbReference type="PANTHER" id="PTHR33376:SF2">
    <property type="entry name" value="DICARBOXYLATE-BINDING PERIPLASMIC PROTEIN"/>
    <property type="match status" value="1"/>
</dbReference>
<feature type="chain" id="PRO_5015873776" evidence="2">
    <location>
        <begin position="25"/>
        <end position="337"/>
    </location>
</feature>
<reference evidence="3 4" key="1">
    <citation type="submission" date="2018-05" db="EMBL/GenBank/DDBJ databases">
        <title>complete genome sequence of Aquabacterium olei NBRC 110486.</title>
        <authorList>
            <person name="Tang B."/>
            <person name="Chang J."/>
            <person name="Zhang L."/>
            <person name="Yang H."/>
        </authorList>
    </citation>
    <scope>NUCLEOTIDE SEQUENCE [LARGE SCALE GENOMIC DNA]</scope>
    <source>
        <strain evidence="3 4">NBRC 110486</strain>
    </source>
</reference>
<evidence type="ECO:0000256" key="2">
    <source>
        <dbReference type="SAM" id="SignalP"/>
    </source>
</evidence>
<dbReference type="AlphaFoldDB" id="A0A2U8FSI2"/>
<dbReference type="GO" id="GO:0030246">
    <property type="term" value="F:carbohydrate binding"/>
    <property type="evidence" value="ECO:0007669"/>
    <property type="project" value="TreeGrafter"/>
</dbReference>
<dbReference type="CDD" id="cd13679">
    <property type="entry name" value="PBP2_TRAP_YiaO_like"/>
    <property type="match status" value="1"/>
</dbReference>
<dbReference type="Gene3D" id="3.40.190.170">
    <property type="entry name" value="Bacterial extracellular solute-binding protein, family 7"/>
    <property type="match status" value="1"/>
</dbReference>
<dbReference type="InterPro" id="IPR004682">
    <property type="entry name" value="TRAP_DctP"/>
</dbReference>
<accession>A0A2U8FSI2</accession>
<dbReference type="OrthoDB" id="9794826at2"/>
<dbReference type="NCBIfam" id="NF037995">
    <property type="entry name" value="TRAP_S1"/>
    <property type="match status" value="1"/>
</dbReference>
<dbReference type="Proteomes" id="UP000244892">
    <property type="component" value="Chromosome"/>
</dbReference>
<dbReference type="RefSeq" id="WP_109036844.1">
    <property type="nucleotide sequence ID" value="NZ_CP029210.1"/>
</dbReference>
<dbReference type="GO" id="GO:0055085">
    <property type="term" value="P:transmembrane transport"/>
    <property type="evidence" value="ECO:0007669"/>
    <property type="project" value="InterPro"/>
</dbReference>
<keyword evidence="4" id="KW-1185">Reference proteome</keyword>
<evidence type="ECO:0000313" key="3">
    <source>
        <dbReference type="EMBL" id="AWI53847.1"/>
    </source>
</evidence>
<dbReference type="InterPro" id="IPR038404">
    <property type="entry name" value="TRAP_DctP_sf"/>
</dbReference>
<dbReference type="Pfam" id="PF03480">
    <property type="entry name" value="DctP"/>
    <property type="match status" value="1"/>
</dbReference>
<dbReference type="GO" id="GO:0030288">
    <property type="term" value="C:outer membrane-bounded periplasmic space"/>
    <property type="evidence" value="ECO:0007669"/>
    <property type="project" value="InterPro"/>
</dbReference>
<evidence type="ECO:0000313" key="4">
    <source>
        <dbReference type="Proteomes" id="UP000244892"/>
    </source>
</evidence>
<keyword evidence="1 2" id="KW-0732">Signal</keyword>
<protein>
    <submittedName>
        <fullName evidence="3">ABC transporter substrate-binding protein</fullName>
    </submittedName>
</protein>
<feature type="signal peptide" evidence="2">
    <location>
        <begin position="1"/>
        <end position="24"/>
    </location>
</feature>
<dbReference type="NCBIfam" id="TIGR00787">
    <property type="entry name" value="dctP"/>
    <property type="match status" value="1"/>
</dbReference>
<name>A0A2U8FSI2_9BURK</name>
<dbReference type="InterPro" id="IPR018389">
    <property type="entry name" value="DctP_fam"/>
</dbReference>
<sequence length="337" mass="37031">MRKFAKLLCTAAAVSLLPLSAAMAQISERTIKFAFLNQMDHPQGLGAQKFAELIKQKSGGKHTVKLFAGGALGGDLQTVSALQGGTVEVTVLNAGLLASQVKEFAAMDIPFLFNNSKEAFAVMDSDFAKRLLNRLQDKNLVGLSYWDLGFRNMTNSKRPVTKLEDISGLKLRVLQLPVYIDLFNTLGANAVPMPFTELYAAMETKAVDGQDNPVTLIHNSKFYEVQKYLTLTRHTYNPQVLMVSKKFWDKLSAQEKKVFESAAAEATAYQRQVSLEREASSLEALKKAGMQVNELSPAELARIRERIKPVVAKATQNIGDAMLSEMNAAIAKVRGAK</sequence>
<organism evidence="3 4">
    <name type="scientific">Aquabacterium olei</name>
    <dbReference type="NCBI Taxonomy" id="1296669"/>
    <lineage>
        <taxon>Bacteria</taxon>
        <taxon>Pseudomonadati</taxon>
        <taxon>Pseudomonadota</taxon>
        <taxon>Betaproteobacteria</taxon>
        <taxon>Burkholderiales</taxon>
        <taxon>Aquabacterium</taxon>
    </lineage>
</organism>
<dbReference type="PANTHER" id="PTHR33376">
    <property type="match status" value="1"/>
</dbReference>
<proteinExistence type="predicted"/>
<gene>
    <name evidence="3" type="ORF">DEH84_10725</name>
</gene>
<dbReference type="KEGG" id="aon:DEH84_10725"/>
<dbReference type="EMBL" id="CP029210">
    <property type="protein sequence ID" value="AWI53847.1"/>
    <property type="molecule type" value="Genomic_DNA"/>
</dbReference>